<dbReference type="InterPro" id="IPR011009">
    <property type="entry name" value="Kinase-like_dom_sf"/>
</dbReference>
<name>A0A2S9YDH3_9BACT</name>
<evidence type="ECO:0000313" key="8">
    <source>
        <dbReference type="EMBL" id="PRQ03159.1"/>
    </source>
</evidence>
<dbReference type="InterPro" id="IPR008266">
    <property type="entry name" value="Tyr_kinase_AS"/>
</dbReference>
<organism evidence="8 9">
    <name type="scientific">Enhygromyxa salina</name>
    <dbReference type="NCBI Taxonomy" id="215803"/>
    <lineage>
        <taxon>Bacteria</taxon>
        <taxon>Pseudomonadati</taxon>
        <taxon>Myxococcota</taxon>
        <taxon>Polyangia</taxon>
        <taxon>Nannocystales</taxon>
        <taxon>Nannocystaceae</taxon>
        <taxon>Enhygromyxa</taxon>
    </lineage>
</organism>
<dbReference type="PANTHER" id="PTHR43289:SF6">
    <property type="entry name" value="SERINE_THREONINE-PROTEIN KINASE NEKL-3"/>
    <property type="match status" value="1"/>
</dbReference>
<feature type="region of interest" description="Disordered" evidence="6">
    <location>
        <begin position="314"/>
        <end position="354"/>
    </location>
</feature>
<dbReference type="PANTHER" id="PTHR43289">
    <property type="entry name" value="MITOGEN-ACTIVATED PROTEIN KINASE KINASE KINASE 20-RELATED"/>
    <property type="match status" value="1"/>
</dbReference>
<feature type="region of interest" description="Disordered" evidence="6">
    <location>
        <begin position="405"/>
        <end position="489"/>
    </location>
</feature>
<dbReference type="InterPro" id="IPR017441">
    <property type="entry name" value="Protein_kinase_ATP_BS"/>
</dbReference>
<keyword evidence="1 8" id="KW-0808">Transferase</keyword>
<keyword evidence="3 8" id="KW-0418">Kinase</keyword>
<dbReference type="Gene3D" id="3.30.200.20">
    <property type="entry name" value="Phosphorylase Kinase, domain 1"/>
    <property type="match status" value="1"/>
</dbReference>
<dbReference type="AlphaFoldDB" id="A0A2S9YDH3"/>
<dbReference type="OrthoDB" id="9801841at2"/>
<evidence type="ECO:0000256" key="4">
    <source>
        <dbReference type="ARBA" id="ARBA00022840"/>
    </source>
</evidence>
<dbReference type="InterPro" id="IPR000719">
    <property type="entry name" value="Prot_kinase_dom"/>
</dbReference>
<sequence>MDNSVLVNETCQVGPYTLVRRLGVGGMGEVWAGRRSHETGACKTVAVKLLTPERTHDEISRRMFDDEARLSMLLGNSNIVQVFDVGEDAGVRYMAMEWVDGRNLDELSGALRERGETLTLSVVGYVVGEILKALAYAHEFEHEGCQRTIVHRDVSAQNVMLSVAGEVKLMDFGIARVASEETSGIHVKGKLRYMPPEQLRGDTRAPTIDLFAVGAILHELLDGRRFRSGVVDEARLYGMVLDGEIPPLTCPPGRLPSELEALRSGLLKADVDERIQSAREAHGYLAAWPGYRDAKFELQDLVRQFTTPASSSKEMVTLSHISHTHPHSSRSNPHNLPTAPLAPRGSSRFPSASATTEHSVLAQVLSPPESSIRASSSFALRIALPLTGLMMFGISLVSFALHGDSPDAEDPPERAPSAAPEQRAARNSNEEEDSPLSGTAETQPRPHPPEAPPSTPTQPLAPSSPPKPRDAPSAIEPDAPDEPDAAVPQPPARVTVEISAPTVFWIEIEIGGRVYSLDRMGGKTQARARLRPGTYRARYRDSARGAWKSGGTVTIPETKGTLRLTLQQSGHLKLE</sequence>
<evidence type="ECO:0000256" key="6">
    <source>
        <dbReference type="SAM" id="MobiDB-lite"/>
    </source>
</evidence>
<evidence type="ECO:0000256" key="1">
    <source>
        <dbReference type="ARBA" id="ARBA00022679"/>
    </source>
</evidence>
<reference evidence="8 9" key="1">
    <citation type="submission" date="2018-03" db="EMBL/GenBank/DDBJ databases">
        <title>Draft Genome Sequences of the Obligatory Marine Myxobacteria Enhygromyxa salina SWB007.</title>
        <authorList>
            <person name="Poehlein A."/>
            <person name="Moghaddam J.A."/>
            <person name="Harms H."/>
            <person name="Alanjari M."/>
            <person name="Koenig G.M."/>
            <person name="Daniel R."/>
            <person name="Schaeberle T.F."/>
        </authorList>
    </citation>
    <scope>NUCLEOTIDE SEQUENCE [LARGE SCALE GENOMIC DNA]</scope>
    <source>
        <strain evidence="8 9">SWB007</strain>
    </source>
</reference>
<feature type="compositionally biased region" description="Pro residues" evidence="6">
    <location>
        <begin position="445"/>
        <end position="456"/>
    </location>
</feature>
<feature type="domain" description="Protein kinase" evidence="7">
    <location>
        <begin position="16"/>
        <end position="285"/>
    </location>
</feature>
<dbReference type="SUPFAM" id="SSF56112">
    <property type="entry name" value="Protein kinase-like (PK-like)"/>
    <property type="match status" value="1"/>
</dbReference>
<dbReference type="GO" id="GO:0004674">
    <property type="term" value="F:protein serine/threonine kinase activity"/>
    <property type="evidence" value="ECO:0007669"/>
    <property type="project" value="UniProtKB-EC"/>
</dbReference>
<evidence type="ECO:0000256" key="3">
    <source>
        <dbReference type="ARBA" id="ARBA00022777"/>
    </source>
</evidence>
<dbReference type="PROSITE" id="PS00107">
    <property type="entry name" value="PROTEIN_KINASE_ATP"/>
    <property type="match status" value="1"/>
</dbReference>
<evidence type="ECO:0000259" key="7">
    <source>
        <dbReference type="PROSITE" id="PS50011"/>
    </source>
</evidence>
<dbReference type="EC" id="2.7.11.1" evidence="8"/>
<proteinExistence type="predicted"/>
<dbReference type="CDD" id="cd14014">
    <property type="entry name" value="STKc_PknB_like"/>
    <property type="match status" value="1"/>
</dbReference>
<comment type="caution">
    <text evidence="8">The sequence shown here is derived from an EMBL/GenBank/DDBJ whole genome shotgun (WGS) entry which is preliminary data.</text>
</comment>
<evidence type="ECO:0000256" key="2">
    <source>
        <dbReference type="ARBA" id="ARBA00022741"/>
    </source>
</evidence>
<dbReference type="PROSITE" id="PS00109">
    <property type="entry name" value="PROTEIN_KINASE_TYR"/>
    <property type="match status" value="1"/>
</dbReference>
<gene>
    <name evidence="8" type="primary">pkn6_8</name>
    <name evidence="8" type="ORF">ENSA7_54300</name>
</gene>
<keyword evidence="2 5" id="KW-0547">Nucleotide-binding</keyword>
<accession>A0A2S9YDH3</accession>
<dbReference type="Pfam" id="PF00069">
    <property type="entry name" value="Pkinase"/>
    <property type="match status" value="1"/>
</dbReference>
<dbReference type="GO" id="GO:0005524">
    <property type="term" value="F:ATP binding"/>
    <property type="evidence" value="ECO:0007669"/>
    <property type="project" value="UniProtKB-UniRule"/>
</dbReference>
<dbReference type="EMBL" id="PVNL01000110">
    <property type="protein sequence ID" value="PRQ03159.1"/>
    <property type="molecule type" value="Genomic_DNA"/>
</dbReference>
<evidence type="ECO:0000313" key="9">
    <source>
        <dbReference type="Proteomes" id="UP000238823"/>
    </source>
</evidence>
<dbReference type="Proteomes" id="UP000238823">
    <property type="component" value="Unassembled WGS sequence"/>
</dbReference>
<keyword evidence="4 5" id="KW-0067">ATP-binding</keyword>
<dbReference type="Gene3D" id="1.10.510.10">
    <property type="entry name" value="Transferase(Phosphotransferase) domain 1"/>
    <property type="match status" value="1"/>
</dbReference>
<protein>
    <submittedName>
        <fullName evidence="8">Serine/threonine-protein kinase pkn6</fullName>
        <ecNumber evidence="8">2.7.11.1</ecNumber>
    </submittedName>
</protein>
<dbReference type="PROSITE" id="PS50011">
    <property type="entry name" value="PROTEIN_KINASE_DOM"/>
    <property type="match status" value="1"/>
</dbReference>
<evidence type="ECO:0000256" key="5">
    <source>
        <dbReference type="PROSITE-ProRule" id="PRU10141"/>
    </source>
</evidence>
<feature type="binding site" evidence="5">
    <location>
        <position position="48"/>
    </location>
    <ligand>
        <name>ATP</name>
        <dbReference type="ChEBI" id="CHEBI:30616"/>
    </ligand>
</feature>